<dbReference type="OrthoDB" id="9781616at2"/>
<dbReference type="Proteomes" id="UP000269198">
    <property type="component" value="Unassembled WGS sequence"/>
</dbReference>
<dbReference type="PANTHER" id="PTHR36454">
    <property type="entry name" value="LMO2823 PROTEIN"/>
    <property type="match status" value="1"/>
</dbReference>
<reference evidence="1 2" key="1">
    <citation type="submission" date="2018-11" db="EMBL/GenBank/DDBJ databases">
        <title>The genome draft of YIM 96095.</title>
        <authorList>
            <person name="Tang S.-K."/>
            <person name="Chunyu W.-X."/>
            <person name="Feng Y.-Z."/>
        </authorList>
    </citation>
    <scope>NUCLEOTIDE SEQUENCE [LARGE SCALE GENOMIC DNA]</scope>
    <source>
        <strain evidence="1 2">YIM 96095</strain>
    </source>
</reference>
<dbReference type="RefSeq" id="WP_123203503.1">
    <property type="nucleotide sequence ID" value="NZ_RJMB01000037.1"/>
</dbReference>
<dbReference type="EMBL" id="RJMB01000037">
    <property type="protein sequence ID" value="RNL80586.1"/>
    <property type="molecule type" value="Genomic_DNA"/>
</dbReference>
<keyword evidence="2" id="KW-1185">Reference proteome</keyword>
<accession>A0A3N0DYL8</accession>
<dbReference type="Pfam" id="PF06245">
    <property type="entry name" value="DUF1015"/>
    <property type="match status" value="1"/>
</dbReference>
<protein>
    <submittedName>
        <fullName evidence="1">DUF1015 domain-containing protein</fullName>
    </submittedName>
</protein>
<dbReference type="InterPro" id="IPR008323">
    <property type="entry name" value="UCP033563"/>
</dbReference>
<dbReference type="AlphaFoldDB" id="A0A3N0DYL8"/>
<gene>
    <name evidence="1" type="ORF">EFW17_22835</name>
</gene>
<proteinExistence type="predicted"/>
<sequence>MSTASARATHALGAGVTVRPPRLLVAGHQNEGSAFDAAEARRLLSEGALRRPPFPAVVVYQVRSGEHQQTGVVAEVSVTDYRAGRIRAHEATDPERVRQLVDYTETARLERTPVMLTHTPRHGLREMLAGVTAGTPDVYLPEEAHTHRVWVVQDDALLRAVAEELDSVGALYIADGHHRMASADRYATRHSGLDPDGPAAFTLAALFPSDEMRIFGYPRCVAWPPGWSAEKLVTALGTAPGAAGIEECSAEEASYPVPDTAAVFADGRWYRLWLGEPGASGVRASLACVRLDEGVIIPLFSESGGAPSPGTHDSAALADWCSARGTVGFLPYPPSVAQVMAVSDAGSVMPPKSTWFHPKAPQGLFARELA</sequence>
<organism evidence="1 2">
    <name type="scientific">Halostreptopolyspora alba</name>
    <dbReference type="NCBI Taxonomy" id="2487137"/>
    <lineage>
        <taxon>Bacteria</taxon>
        <taxon>Bacillati</taxon>
        <taxon>Actinomycetota</taxon>
        <taxon>Actinomycetes</taxon>
        <taxon>Streptosporangiales</taxon>
        <taxon>Nocardiopsidaceae</taxon>
        <taxon>Halostreptopolyspora</taxon>
    </lineage>
</organism>
<evidence type="ECO:0000313" key="1">
    <source>
        <dbReference type="EMBL" id="RNL80586.1"/>
    </source>
</evidence>
<evidence type="ECO:0000313" key="2">
    <source>
        <dbReference type="Proteomes" id="UP000269198"/>
    </source>
</evidence>
<comment type="caution">
    <text evidence="1">The sequence shown here is derived from an EMBL/GenBank/DDBJ whole genome shotgun (WGS) entry which is preliminary data.</text>
</comment>
<dbReference type="PANTHER" id="PTHR36454:SF1">
    <property type="entry name" value="DUF1015 DOMAIN-CONTAINING PROTEIN"/>
    <property type="match status" value="1"/>
</dbReference>
<name>A0A3N0DYL8_9ACTN</name>